<proteinExistence type="inferred from homology"/>
<evidence type="ECO:0008006" key="6">
    <source>
        <dbReference type="Google" id="ProtNLM"/>
    </source>
</evidence>
<dbReference type="InterPro" id="IPR002842">
    <property type="entry name" value="ATPase_V1_Esu"/>
</dbReference>
<dbReference type="AlphaFoldDB" id="A0A943HIX9"/>
<evidence type="ECO:0000256" key="2">
    <source>
        <dbReference type="ARBA" id="ARBA00022448"/>
    </source>
</evidence>
<dbReference type="Pfam" id="PF01991">
    <property type="entry name" value="vATP-synt_E"/>
    <property type="match status" value="1"/>
</dbReference>
<dbReference type="GO" id="GO:0046961">
    <property type="term" value="F:proton-transporting ATPase activity, rotational mechanism"/>
    <property type="evidence" value="ECO:0007669"/>
    <property type="project" value="InterPro"/>
</dbReference>
<comment type="caution">
    <text evidence="4">The sequence shown here is derived from an EMBL/GenBank/DDBJ whole genome shotgun (WGS) entry which is preliminary data.</text>
</comment>
<dbReference type="SUPFAM" id="SSF160527">
    <property type="entry name" value="V-type ATPase subunit E-like"/>
    <property type="match status" value="1"/>
</dbReference>
<organism evidence="4 5">
    <name type="scientific">Subdoligranulum variabile</name>
    <dbReference type="NCBI Taxonomy" id="214851"/>
    <lineage>
        <taxon>Bacteria</taxon>
        <taxon>Bacillati</taxon>
        <taxon>Bacillota</taxon>
        <taxon>Clostridia</taxon>
        <taxon>Eubacteriales</taxon>
        <taxon>Oscillospiraceae</taxon>
        <taxon>Subdoligranulum</taxon>
    </lineage>
</organism>
<evidence type="ECO:0000313" key="4">
    <source>
        <dbReference type="EMBL" id="MBS5332121.1"/>
    </source>
</evidence>
<dbReference type="EMBL" id="JAGZGG010000011">
    <property type="protein sequence ID" value="MBS5332121.1"/>
    <property type="molecule type" value="Genomic_DNA"/>
</dbReference>
<keyword evidence="2" id="KW-0813">Transport</keyword>
<gene>
    <name evidence="4" type="ORF">KHY36_06265</name>
</gene>
<reference evidence="4" key="1">
    <citation type="submission" date="2021-02" db="EMBL/GenBank/DDBJ databases">
        <title>Infant gut strain persistence is associated with maternal origin, phylogeny, and functional potential including surface adhesion and iron acquisition.</title>
        <authorList>
            <person name="Lou Y.C."/>
        </authorList>
    </citation>
    <scope>NUCLEOTIDE SEQUENCE</scope>
    <source>
        <strain evidence="4">L3_101_000M1_dasL3_101_000M1_concoct_87</strain>
    </source>
</reference>
<evidence type="ECO:0000256" key="1">
    <source>
        <dbReference type="ARBA" id="ARBA00005901"/>
    </source>
</evidence>
<accession>A0A943HIX9</accession>
<dbReference type="GO" id="GO:0033178">
    <property type="term" value="C:proton-transporting two-sector ATPase complex, catalytic domain"/>
    <property type="evidence" value="ECO:0007669"/>
    <property type="project" value="InterPro"/>
</dbReference>
<protein>
    <recommendedName>
        <fullName evidence="6">ATPase</fullName>
    </recommendedName>
</protein>
<sequence length="196" mass="21222">MNELDTRAERFLESIRAEGEAACAAIHEETEREISSQLDATRKAENARVERTLHFETERARTRANRDLSAARMAARATLADQRQKIADETFAEARSQLAAFAAGDKYAAWLQNEAAALAEALGENANIAARPADLPLLQNVKLPVGTTLTADESIELGGLKGANAAKGLVADDTLAARLNAQHEWFLQNAGLEINI</sequence>
<evidence type="ECO:0000313" key="5">
    <source>
        <dbReference type="Proteomes" id="UP000759273"/>
    </source>
</evidence>
<dbReference type="Proteomes" id="UP000759273">
    <property type="component" value="Unassembled WGS sequence"/>
</dbReference>
<keyword evidence="3" id="KW-0406">Ion transport</keyword>
<evidence type="ECO:0000256" key="3">
    <source>
        <dbReference type="ARBA" id="ARBA00023065"/>
    </source>
</evidence>
<comment type="similarity">
    <text evidence="1">Belongs to the V-ATPase E subunit family.</text>
</comment>
<name>A0A943HIX9_9FIRM</name>